<sequence>MLSLHHACALHYALFISIVVFSFEPKERIEQSDRVDSPKFRRYLHCDSSPLSIEGNSIRNGQGNASNTNWKNGSRKICVRNPIMWVAEVSVSSWNDAKRKYGSHNNHTSCLKLLTSNIGLCLKNKLMSNKPFLEQSREVDEQQTLLEQSRH</sequence>
<keyword evidence="2" id="KW-1185">Reference proteome</keyword>
<comment type="caution">
    <text evidence="1">The sequence shown here is derived from an EMBL/GenBank/DDBJ whole genome shotgun (WGS) entry which is preliminary data.</text>
</comment>
<reference evidence="2" key="1">
    <citation type="journal article" date="2023" name="G3 (Bethesda)">
        <title>Genome assembly and association tests identify interacting loci associated with vigor, precocity, and sex in interspecific pistachio rootstocks.</title>
        <authorList>
            <person name="Palmer W."/>
            <person name="Jacygrad E."/>
            <person name="Sagayaradj S."/>
            <person name="Cavanaugh K."/>
            <person name="Han R."/>
            <person name="Bertier L."/>
            <person name="Beede B."/>
            <person name="Kafkas S."/>
            <person name="Golino D."/>
            <person name="Preece J."/>
            <person name="Michelmore R."/>
        </authorList>
    </citation>
    <scope>NUCLEOTIDE SEQUENCE [LARGE SCALE GENOMIC DNA]</scope>
</reference>
<gene>
    <name evidence="1" type="ORF">Patl1_14186</name>
</gene>
<dbReference type="EMBL" id="CM047904">
    <property type="protein sequence ID" value="KAJ0091666.1"/>
    <property type="molecule type" value="Genomic_DNA"/>
</dbReference>
<dbReference type="Proteomes" id="UP001164250">
    <property type="component" value="Chromosome 8"/>
</dbReference>
<accession>A0ACC1AYD0</accession>
<evidence type="ECO:0000313" key="2">
    <source>
        <dbReference type="Proteomes" id="UP001164250"/>
    </source>
</evidence>
<evidence type="ECO:0000313" key="1">
    <source>
        <dbReference type="EMBL" id="KAJ0091666.1"/>
    </source>
</evidence>
<organism evidence="1 2">
    <name type="scientific">Pistacia atlantica</name>
    <dbReference type="NCBI Taxonomy" id="434234"/>
    <lineage>
        <taxon>Eukaryota</taxon>
        <taxon>Viridiplantae</taxon>
        <taxon>Streptophyta</taxon>
        <taxon>Embryophyta</taxon>
        <taxon>Tracheophyta</taxon>
        <taxon>Spermatophyta</taxon>
        <taxon>Magnoliopsida</taxon>
        <taxon>eudicotyledons</taxon>
        <taxon>Gunneridae</taxon>
        <taxon>Pentapetalae</taxon>
        <taxon>rosids</taxon>
        <taxon>malvids</taxon>
        <taxon>Sapindales</taxon>
        <taxon>Anacardiaceae</taxon>
        <taxon>Pistacia</taxon>
    </lineage>
</organism>
<protein>
    <submittedName>
        <fullName evidence="1">Uncharacterized protein</fullName>
    </submittedName>
</protein>
<proteinExistence type="predicted"/>
<name>A0ACC1AYD0_9ROSI</name>